<reference evidence="1" key="2">
    <citation type="submission" date="2023-05" db="EMBL/GenBank/DDBJ databases">
        <authorList>
            <person name="Schelkunov M.I."/>
        </authorList>
    </citation>
    <scope>NUCLEOTIDE SEQUENCE</scope>
    <source>
        <strain evidence="1">Hsosn_3</strain>
        <tissue evidence="1">Leaf</tissue>
    </source>
</reference>
<organism evidence="1 2">
    <name type="scientific">Heracleum sosnowskyi</name>
    <dbReference type="NCBI Taxonomy" id="360622"/>
    <lineage>
        <taxon>Eukaryota</taxon>
        <taxon>Viridiplantae</taxon>
        <taxon>Streptophyta</taxon>
        <taxon>Embryophyta</taxon>
        <taxon>Tracheophyta</taxon>
        <taxon>Spermatophyta</taxon>
        <taxon>Magnoliopsida</taxon>
        <taxon>eudicotyledons</taxon>
        <taxon>Gunneridae</taxon>
        <taxon>Pentapetalae</taxon>
        <taxon>asterids</taxon>
        <taxon>campanulids</taxon>
        <taxon>Apiales</taxon>
        <taxon>Apiaceae</taxon>
        <taxon>Apioideae</taxon>
        <taxon>apioid superclade</taxon>
        <taxon>Tordylieae</taxon>
        <taxon>Tordyliinae</taxon>
        <taxon>Heracleum</taxon>
    </lineage>
</organism>
<evidence type="ECO:0008006" key="3">
    <source>
        <dbReference type="Google" id="ProtNLM"/>
    </source>
</evidence>
<protein>
    <recommendedName>
        <fullName evidence="3">F-box protein</fullName>
    </recommendedName>
</protein>
<dbReference type="Proteomes" id="UP001237642">
    <property type="component" value="Unassembled WGS sequence"/>
</dbReference>
<keyword evidence="2" id="KW-1185">Reference proteome</keyword>
<evidence type="ECO:0000313" key="1">
    <source>
        <dbReference type="EMBL" id="KAK1368139.1"/>
    </source>
</evidence>
<sequence length="251" mass="28331">MSLPGELIDEILCRLPVNDDSKVVKIAQVFLQSYAKLAIVYSLKKNAWTWIQEIPSNIYFAGDRGLLASGSLHWMAIRDQRNCEGLFVGFDLELQQFKEVPYPAIKRTFDNANSRSLVDVGGYLCFLDYEPKPCMDVWLMNNSGAERTWSKALSVKEHGILGSFSFLRPVGFSKSGEDLLLQVDTDHSAKLVCPLRTIRCSSSNQKASQRRKIERKGVHQKMKRKKSAVGSLCLVLCFKIVFLVDSGCWVD</sequence>
<comment type="caution">
    <text evidence="1">The sequence shown here is derived from an EMBL/GenBank/DDBJ whole genome shotgun (WGS) entry which is preliminary data.</text>
</comment>
<reference evidence="1" key="1">
    <citation type="submission" date="2023-02" db="EMBL/GenBank/DDBJ databases">
        <title>Genome of toxic invasive species Heracleum sosnowskyi carries increased number of genes despite the absence of recent whole-genome duplications.</title>
        <authorList>
            <person name="Schelkunov M."/>
            <person name="Shtratnikova V."/>
            <person name="Makarenko M."/>
            <person name="Klepikova A."/>
            <person name="Omelchenko D."/>
            <person name="Novikova G."/>
            <person name="Obukhova E."/>
            <person name="Bogdanov V."/>
            <person name="Penin A."/>
            <person name="Logacheva M."/>
        </authorList>
    </citation>
    <scope>NUCLEOTIDE SEQUENCE</scope>
    <source>
        <strain evidence="1">Hsosn_3</strain>
        <tissue evidence="1">Leaf</tissue>
    </source>
</reference>
<proteinExistence type="predicted"/>
<dbReference type="InterPro" id="IPR017451">
    <property type="entry name" value="F-box-assoc_interact_dom"/>
</dbReference>
<accession>A0AAD8HJ85</accession>
<name>A0AAD8HJ85_9APIA</name>
<evidence type="ECO:0000313" key="2">
    <source>
        <dbReference type="Proteomes" id="UP001237642"/>
    </source>
</evidence>
<dbReference type="EMBL" id="JAUIZM010000008">
    <property type="protein sequence ID" value="KAK1368139.1"/>
    <property type="molecule type" value="Genomic_DNA"/>
</dbReference>
<dbReference type="NCBIfam" id="TIGR01640">
    <property type="entry name" value="F_box_assoc_1"/>
    <property type="match status" value="1"/>
</dbReference>
<dbReference type="InterPro" id="IPR050796">
    <property type="entry name" value="SCF_F-box_component"/>
</dbReference>
<dbReference type="AlphaFoldDB" id="A0AAD8HJ85"/>
<dbReference type="PANTHER" id="PTHR31672:SF13">
    <property type="entry name" value="F-BOX PROTEIN CPR30-LIKE"/>
    <property type="match status" value="1"/>
</dbReference>
<gene>
    <name evidence="1" type="ORF">POM88_034231</name>
</gene>
<dbReference type="PANTHER" id="PTHR31672">
    <property type="entry name" value="BNACNNG10540D PROTEIN"/>
    <property type="match status" value="1"/>
</dbReference>